<reference evidence="2 3" key="1">
    <citation type="journal article" date="2017" name="Biotechnol. Biofuels">
        <title>Differential beta-glucosidase expression as a function of carbon source availability in Talaromyces amestolkiae: a genomic and proteomic approach.</title>
        <authorList>
            <person name="de Eugenio L.I."/>
            <person name="Mendez-Liter J.A."/>
            <person name="Nieto-Dominguez M."/>
            <person name="Alonso L."/>
            <person name="Gil-Munoz J."/>
            <person name="Barriuso J."/>
            <person name="Prieto A."/>
            <person name="Martinez M.J."/>
        </authorList>
    </citation>
    <scope>NUCLEOTIDE SEQUENCE [LARGE SCALE GENOMIC DNA]</scope>
    <source>
        <strain evidence="2 3">CIB</strain>
    </source>
</reference>
<dbReference type="RefSeq" id="XP_040735910.1">
    <property type="nucleotide sequence ID" value="XM_040880099.1"/>
</dbReference>
<dbReference type="OrthoDB" id="2148716at2759"/>
<proteinExistence type="predicted"/>
<evidence type="ECO:0000313" key="2">
    <source>
        <dbReference type="EMBL" id="RAO71395.1"/>
    </source>
</evidence>
<sequence length="173" mass="19215">MPYTPPEIKQNPYLTGLTPREACADLPTRLGLSFDIFDRDLYDSCWTNVGRDEIEASIAGIPMKGYKELKEKCYDLIAPMDTFHLVTGIRVNFAEDGKSAQITAMSLVPHAPPTTGLDPVGKYFMSGAIHDFRAILNDDGKWRLNGWHLKLQYIQGNAEIMPNLPEGGLLGSD</sequence>
<feature type="domain" description="SnoaL-like" evidence="1">
    <location>
        <begin position="17"/>
        <end position="146"/>
    </location>
</feature>
<dbReference type="Gene3D" id="3.10.450.50">
    <property type="match status" value="1"/>
</dbReference>
<dbReference type="GeneID" id="63796622"/>
<accession>A0A364L6F1</accession>
<dbReference type="Proteomes" id="UP000249363">
    <property type="component" value="Unassembled WGS sequence"/>
</dbReference>
<evidence type="ECO:0000259" key="1">
    <source>
        <dbReference type="Pfam" id="PF13577"/>
    </source>
</evidence>
<dbReference type="STRING" id="1196081.A0A364L6F1"/>
<dbReference type="InterPro" id="IPR037401">
    <property type="entry name" value="SnoaL-like"/>
</dbReference>
<name>A0A364L6F1_TALAM</name>
<comment type="caution">
    <text evidence="2">The sequence shown here is derived from an EMBL/GenBank/DDBJ whole genome shotgun (WGS) entry which is preliminary data.</text>
</comment>
<dbReference type="Pfam" id="PF13577">
    <property type="entry name" value="SnoaL_4"/>
    <property type="match status" value="1"/>
</dbReference>
<keyword evidence="3" id="KW-1185">Reference proteome</keyword>
<organism evidence="2 3">
    <name type="scientific">Talaromyces amestolkiae</name>
    <dbReference type="NCBI Taxonomy" id="1196081"/>
    <lineage>
        <taxon>Eukaryota</taxon>
        <taxon>Fungi</taxon>
        <taxon>Dikarya</taxon>
        <taxon>Ascomycota</taxon>
        <taxon>Pezizomycotina</taxon>
        <taxon>Eurotiomycetes</taxon>
        <taxon>Eurotiomycetidae</taxon>
        <taxon>Eurotiales</taxon>
        <taxon>Trichocomaceae</taxon>
        <taxon>Talaromyces</taxon>
        <taxon>Talaromyces sect. Talaromyces</taxon>
    </lineage>
</organism>
<dbReference type="EMBL" id="MIKG01000015">
    <property type="protein sequence ID" value="RAO71395.1"/>
    <property type="molecule type" value="Genomic_DNA"/>
</dbReference>
<dbReference type="AlphaFoldDB" id="A0A364L6F1"/>
<gene>
    <name evidence="2" type="ORF">BHQ10_007407</name>
</gene>
<dbReference type="SUPFAM" id="SSF54427">
    <property type="entry name" value="NTF2-like"/>
    <property type="match status" value="1"/>
</dbReference>
<dbReference type="InterPro" id="IPR032710">
    <property type="entry name" value="NTF2-like_dom_sf"/>
</dbReference>
<evidence type="ECO:0000313" key="3">
    <source>
        <dbReference type="Proteomes" id="UP000249363"/>
    </source>
</evidence>
<protein>
    <recommendedName>
        <fullName evidence="1">SnoaL-like domain-containing protein</fullName>
    </recommendedName>
</protein>